<dbReference type="InterPro" id="IPR020557">
    <property type="entry name" value="Fumarate_lyase_CS"/>
</dbReference>
<dbReference type="AlphaFoldDB" id="A0A2P2C9S1"/>
<dbReference type="PANTHER" id="PTHR43172">
    <property type="entry name" value="ADENYLOSUCCINATE LYASE"/>
    <property type="match status" value="1"/>
</dbReference>
<dbReference type="Pfam" id="PF00206">
    <property type="entry name" value="Lyase_1"/>
    <property type="match status" value="1"/>
</dbReference>
<protein>
    <submittedName>
        <fullName evidence="3">Putative 3-carboxy-cis,cis-muconate cycloisomerase</fullName>
    </submittedName>
</protein>
<dbReference type="Gene3D" id="1.10.275.10">
    <property type="entry name" value="Fumarase/aspartase (N-terminal domain)"/>
    <property type="match status" value="1"/>
</dbReference>
<dbReference type="InterPro" id="IPR022761">
    <property type="entry name" value="Fumarate_lyase_N"/>
</dbReference>
<proteinExistence type="inferred from homology"/>
<dbReference type="SUPFAM" id="SSF48557">
    <property type="entry name" value="L-aspartase-like"/>
    <property type="match status" value="1"/>
</dbReference>
<reference evidence="3" key="1">
    <citation type="submission" date="2015-08" db="EMBL/GenBank/DDBJ databases">
        <authorList>
            <person name="Babu N.S."/>
            <person name="Beckwith C.J."/>
            <person name="Beseler K.G."/>
            <person name="Brison A."/>
            <person name="Carone J.V."/>
            <person name="Caskin T.P."/>
            <person name="Diamond M."/>
            <person name="Durham M.E."/>
            <person name="Foxe J.M."/>
            <person name="Go M."/>
            <person name="Henderson B.A."/>
            <person name="Jones I.B."/>
            <person name="McGettigan J.A."/>
            <person name="Micheletti S.J."/>
            <person name="Nasrallah M.E."/>
            <person name="Ortiz D."/>
            <person name="Piller C.R."/>
            <person name="Privatt S.R."/>
            <person name="Schneider S.L."/>
            <person name="Sharp S."/>
            <person name="Smith T.C."/>
            <person name="Stanton J.D."/>
            <person name="Ullery H.E."/>
            <person name="Wilson R.J."/>
            <person name="Serrano M.G."/>
            <person name="Buck G."/>
            <person name="Lee V."/>
            <person name="Wang Y."/>
            <person name="Carvalho R."/>
            <person name="Voegtly L."/>
            <person name="Shi R."/>
            <person name="Duckworth R."/>
            <person name="Johnson A."/>
            <person name="Loviza R."/>
            <person name="Walstead R."/>
            <person name="Shah Z."/>
            <person name="Kiflezghi M."/>
            <person name="Wade K."/>
            <person name="Ball S.L."/>
            <person name="Bradley K.W."/>
            <person name="Asai D.J."/>
            <person name="Bowman C.A."/>
            <person name="Russell D.A."/>
            <person name="Pope W.H."/>
            <person name="Jacobs-Sera D."/>
            <person name="Hendrix R.W."/>
            <person name="Hatfull G.F."/>
        </authorList>
    </citation>
    <scope>NUCLEOTIDE SEQUENCE</scope>
</reference>
<dbReference type="PANTHER" id="PTHR43172:SF2">
    <property type="entry name" value="ADENYLOSUCCINATE LYASE C-TERMINAL DOMAIN-CONTAINING PROTEIN"/>
    <property type="match status" value="1"/>
</dbReference>
<dbReference type="InterPro" id="IPR008948">
    <property type="entry name" value="L-Aspartase-like"/>
</dbReference>
<dbReference type="GO" id="GO:0016853">
    <property type="term" value="F:isomerase activity"/>
    <property type="evidence" value="ECO:0007669"/>
    <property type="project" value="UniProtKB-KW"/>
</dbReference>
<keyword evidence="3" id="KW-0413">Isomerase</keyword>
<accession>A0A2P2C9S1</accession>
<organism evidence="3">
    <name type="scientific">metagenome</name>
    <dbReference type="NCBI Taxonomy" id="256318"/>
    <lineage>
        <taxon>unclassified sequences</taxon>
        <taxon>metagenomes</taxon>
    </lineage>
</organism>
<evidence type="ECO:0000313" key="3">
    <source>
        <dbReference type="EMBL" id="CUR58713.1"/>
    </source>
</evidence>
<feature type="domain" description="Fumarate lyase N-terminal" evidence="2">
    <location>
        <begin position="73"/>
        <end position="303"/>
    </location>
</feature>
<dbReference type="InterPro" id="IPR000362">
    <property type="entry name" value="Fumarate_lyase_fam"/>
</dbReference>
<dbReference type="InterPro" id="IPR024083">
    <property type="entry name" value="Fumarase/histidase_N"/>
</dbReference>
<dbReference type="Gene3D" id="1.20.200.10">
    <property type="entry name" value="Fumarase/aspartase (Central domain)"/>
    <property type="match status" value="1"/>
</dbReference>
<dbReference type="PRINTS" id="PR00149">
    <property type="entry name" value="FUMRATELYASE"/>
</dbReference>
<dbReference type="EMBL" id="CZKA01000050">
    <property type="protein sequence ID" value="CUR58713.1"/>
    <property type="molecule type" value="Genomic_DNA"/>
</dbReference>
<evidence type="ECO:0000259" key="2">
    <source>
        <dbReference type="Pfam" id="PF00206"/>
    </source>
</evidence>
<sequence>MTDLFWPGDERAGALFSPGRLLDAMVRVEAVWLDTLVSAGLFPQQAADSLDDLVSEADVEAVAAGAEAGGNPVIALLALLRERVTGRNPVTAQWLHRGLTSQDVLDTALMLCAQETTVQLRRELDLEIQALITLADAHRSTVMTGRTLTQPATATTFGLKAATWLDGLLDARDQLGPAGAGLSGQSGGAAGTLAAVTQLAAARGLTDPARTALDLATSATQSVGLASRTPWHTSRASVTRWADALVSCTDAWGRVANDVLLLGRPEIGELAEAAVTGRGGSSAMPHKANPVLSVLIRRAALSAPGVAAQLHVAAAASIDERSDGGWHAEWSALATLARHALTAGSQATELLTGLRIDPERMRANAESSATDLLAESRAVADWTDGASGRLTDHLGAVGPLIDTTLARARAREHP</sequence>
<evidence type="ECO:0000256" key="1">
    <source>
        <dbReference type="ARBA" id="ARBA00034772"/>
    </source>
</evidence>
<comment type="similarity">
    <text evidence="1">Belongs to the class-II fumarase/aspartase family.</text>
</comment>
<gene>
    <name evidence="3" type="ORF">NOCA2540007</name>
</gene>
<dbReference type="PROSITE" id="PS00163">
    <property type="entry name" value="FUMARATE_LYASES"/>
    <property type="match status" value="1"/>
</dbReference>
<name>A0A2P2C9S1_9ZZZZ</name>